<evidence type="ECO:0000313" key="2">
    <source>
        <dbReference type="EMBL" id="GEN78471.1"/>
    </source>
</evidence>
<protein>
    <submittedName>
        <fullName evidence="2">Dihydrofolate reductase</fullName>
    </submittedName>
</protein>
<proteinExistence type="predicted"/>
<feature type="domain" description="Bacterial bifunctional deaminase-reductase C-terminal" evidence="1">
    <location>
        <begin position="4"/>
        <end position="175"/>
    </location>
</feature>
<reference evidence="2 3" key="1">
    <citation type="submission" date="2019-07" db="EMBL/GenBank/DDBJ databases">
        <title>Whole genome shotgun sequence of Actinotalea fermentans NBRC 105374.</title>
        <authorList>
            <person name="Hosoyama A."/>
            <person name="Uohara A."/>
            <person name="Ohji S."/>
            <person name="Ichikawa N."/>
        </authorList>
    </citation>
    <scope>NUCLEOTIDE SEQUENCE [LARGE SCALE GENOMIC DNA]</scope>
    <source>
        <strain evidence="2 3">NBRC 105374</strain>
    </source>
</reference>
<comment type="caution">
    <text evidence="2">The sequence shown here is derived from an EMBL/GenBank/DDBJ whole genome shotgun (WGS) entry which is preliminary data.</text>
</comment>
<name>A0A511YTE3_9CELL</name>
<dbReference type="OrthoDB" id="7949219at2"/>
<accession>A0A511YTE3</accession>
<dbReference type="PANTHER" id="PTHR38011:SF11">
    <property type="entry name" value="2,5-DIAMINO-6-RIBOSYLAMINO-4(3H)-PYRIMIDINONE 5'-PHOSPHATE REDUCTASE"/>
    <property type="match status" value="1"/>
</dbReference>
<organism evidence="2 3">
    <name type="scientific">Actinotalea fermentans</name>
    <dbReference type="NCBI Taxonomy" id="43671"/>
    <lineage>
        <taxon>Bacteria</taxon>
        <taxon>Bacillati</taxon>
        <taxon>Actinomycetota</taxon>
        <taxon>Actinomycetes</taxon>
        <taxon>Micrococcales</taxon>
        <taxon>Cellulomonadaceae</taxon>
        <taxon>Actinotalea</taxon>
    </lineage>
</organism>
<gene>
    <name evidence="2" type="ORF">AFE02nite_02050</name>
</gene>
<evidence type="ECO:0000313" key="3">
    <source>
        <dbReference type="Proteomes" id="UP000321484"/>
    </source>
</evidence>
<dbReference type="AlphaFoldDB" id="A0A511YTE3"/>
<dbReference type="Pfam" id="PF01872">
    <property type="entry name" value="RibD_C"/>
    <property type="match status" value="1"/>
</dbReference>
<dbReference type="EMBL" id="BJYK01000001">
    <property type="protein sequence ID" value="GEN78471.1"/>
    <property type="molecule type" value="Genomic_DNA"/>
</dbReference>
<dbReference type="RefSeq" id="WP_034246683.1">
    <property type="nucleotide sequence ID" value="NZ_BJYK01000001.1"/>
</dbReference>
<dbReference type="InterPro" id="IPR024072">
    <property type="entry name" value="DHFR-like_dom_sf"/>
</dbReference>
<dbReference type="InterPro" id="IPR050765">
    <property type="entry name" value="Riboflavin_Biosynth_HTPR"/>
</dbReference>
<dbReference type="Gene3D" id="3.40.430.10">
    <property type="entry name" value="Dihydrofolate Reductase, subunit A"/>
    <property type="match status" value="1"/>
</dbReference>
<sequence length="183" mass="19654">MAAVLYSAICSLDGYVADANGGFAWAVPDAEVRAAVNDVQRSVGTWLLGHRTYAVLQAWDDAGPTTPEEAEHQRLWRGSDKVVYARTQQPEVGPRARLAPVFDPEDVRRVKEWAEADLLVGGPTLATAAFAGGLVDGLHLFVVPVAVGGGLPALPAAQRLDLTLVSERRFGCGVVHLAYRVRR</sequence>
<dbReference type="GO" id="GO:0008703">
    <property type="term" value="F:5-amino-6-(5-phosphoribosylamino)uracil reductase activity"/>
    <property type="evidence" value="ECO:0007669"/>
    <property type="project" value="InterPro"/>
</dbReference>
<keyword evidence="3" id="KW-1185">Reference proteome</keyword>
<dbReference type="InterPro" id="IPR002734">
    <property type="entry name" value="RibDG_C"/>
</dbReference>
<dbReference type="PANTHER" id="PTHR38011">
    <property type="entry name" value="DIHYDROFOLATE REDUCTASE FAMILY PROTEIN (AFU_ORTHOLOGUE AFUA_8G06820)"/>
    <property type="match status" value="1"/>
</dbReference>
<evidence type="ECO:0000259" key="1">
    <source>
        <dbReference type="Pfam" id="PF01872"/>
    </source>
</evidence>
<dbReference type="SUPFAM" id="SSF53597">
    <property type="entry name" value="Dihydrofolate reductase-like"/>
    <property type="match status" value="1"/>
</dbReference>
<dbReference type="GO" id="GO:0009231">
    <property type="term" value="P:riboflavin biosynthetic process"/>
    <property type="evidence" value="ECO:0007669"/>
    <property type="project" value="InterPro"/>
</dbReference>
<dbReference type="Proteomes" id="UP000321484">
    <property type="component" value="Unassembled WGS sequence"/>
</dbReference>